<dbReference type="EMBL" id="BMQL01000040">
    <property type="protein sequence ID" value="GGR27233.1"/>
    <property type="molecule type" value="Genomic_DNA"/>
</dbReference>
<evidence type="ECO:0000256" key="5">
    <source>
        <dbReference type="ARBA" id="ARBA00022491"/>
    </source>
</evidence>
<evidence type="ECO:0000256" key="6">
    <source>
        <dbReference type="ARBA" id="ARBA00023004"/>
    </source>
</evidence>
<dbReference type="InterPro" id="IPR036388">
    <property type="entry name" value="WH-like_DNA-bd_sf"/>
</dbReference>
<dbReference type="InterPro" id="IPR036421">
    <property type="entry name" value="Fe_dep_repressor_sf"/>
</dbReference>
<dbReference type="InterPro" id="IPR001367">
    <property type="entry name" value="Fe_dep_repressor"/>
</dbReference>
<dbReference type="Proteomes" id="UP000603865">
    <property type="component" value="Unassembled WGS sequence"/>
</dbReference>
<dbReference type="SUPFAM" id="SSF50037">
    <property type="entry name" value="C-terminal domain of transcriptional repressors"/>
    <property type="match status" value="1"/>
</dbReference>
<reference evidence="14" key="2">
    <citation type="submission" date="2020-09" db="EMBL/GenBank/DDBJ databases">
        <authorList>
            <person name="Sun Q."/>
            <person name="Ohkuma M."/>
        </authorList>
    </citation>
    <scope>NUCLEOTIDE SEQUENCE</scope>
    <source>
        <strain evidence="14">JCM 31311</strain>
    </source>
</reference>
<sequence>MSRELLSSSAGDYLKQLYLLSQTALVKTGSAKVNTQALADALNVTPASATGMLRKLTDLGFVHHAAYQGATLTPQGEALALELLRHHRLLELFLHRALGYALDEVHAEAEQLEHVISETFEARMAEWLGHPTHDPHGDPIPALDGSLPRRDELHLSAAPVGSAAVIVRVPGQDPAQLRSLVASGLVPGANISVLHHHPAFGTLTIQLGSETRTLALSVADLVYVTLPVSQPEPQG</sequence>
<organism evidence="14 15">
    <name type="scientific">Deinococcus ruber</name>
    <dbReference type="NCBI Taxonomy" id="1848197"/>
    <lineage>
        <taxon>Bacteria</taxon>
        <taxon>Thermotogati</taxon>
        <taxon>Deinococcota</taxon>
        <taxon>Deinococci</taxon>
        <taxon>Deinococcales</taxon>
        <taxon>Deinococcaceae</taxon>
        <taxon>Deinococcus</taxon>
    </lineage>
</organism>
<dbReference type="Pfam" id="PF01325">
    <property type="entry name" value="Fe_dep_repress"/>
    <property type="match status" value="1"/>
</dbReference>
<gene>
    <name evidence="14" type="ORF">GCM10008957_43250</name>
</gene>
<dbReference type="SUPFAM" id="SSF46785">
    <property type="entry name" value="Winged helix' DNA-binding domain"/>
    <property type="match status" value="1"/>
</dbReference>
<protein>
    <recommendedName>
        <fullName evidence="12">Manganese transport regulator</fullName>
    </recommendedName>
</protein>
<evidence type="ECO:0000256" key="2">
    <source>
        <dbReference type="ARBA" id="ARBA00007871"/>
    </source>
</evidence>
<dbReference type="SMART" id="SM00899">
    <property type="entry name" value="FeoA"/>
    <property type="match status" value="1"/>
</dbReference>
<dbReference type="Pfam" id="PF04023">
    <property type="entry name" value="FeoA"/>
    <property type="match status" value="1"/>
</dbReference>
<dbReference type="GO" id="GO:0003677">
    <property type="term" value="F:DNA binding"/>
    <property type="evidence" value="ECO:0007669"/>
    <property type="project" value="UniProtKB-KW"/>
</dbReference>
<name>A0A918CK33_9DEIO</name>
<evidence type="ECO:0000256" key="1">
    <source>
        <dbReference type="ARBA" id="ARBA00004496"/>
    </source>
</evidence>
<dbReference type="Pfam" id="PF02742">
    <property type="entry name" value="Fe_dep_repr_C"/>
    <property type="match status" value="1"/>
</dbReference>
<keyword evidence="10" id="KW-0804">Transcription</keyword>
<dbReference type="GO" id="GO:0046914">
    <property type="term" value="F:transition metal ion binding"/>
    <property type="evidence" value="ECO:0007669"/>
    <property type="project" value="InterPro"/>
</dbReference>
<evidence type="ECO:0000256" key="9">
    <source>
        <dbReference type="ARBA" id="ARBA00023159"/>
    </source>
</evidence>
<comment type="subcellular location">
    <subcellularLocation>
        <location evidence="1">Cytoplasm</location>
    </subcellularLocation>
</comment>
<keyword evidence="7" id="KW-0805">Transcription regulation</keyword>
<keyword evidence="6" id="KW-0408">Iron</keyword>
<dbReference type="InterPro" id="IPR038157">
    <property type="entry name" value="FeoA_core_dom"/>
</dbReference>
<dbReference type="InterPro" id="IPR036390">
    <property type="entry name" value="WH_DNA-bd_sf"/>
</dbReference>
<reference evidence="14" key="1">
    <citation type="journal article" date="2014" name="Int. J. Syst. Evol. Microbiol.">
        <title>Complete genome sequence of Corynebacterium casei LMG S-19264T (=DSM 44701T), isolated from a smear-ripened cheese.</title>
        <authorList>
            <consortium name="US DOE Joint Genome Institute (JGI-PGF)"/>
            <person name="Walter F."/>
            <person name="Albersmeier A."/>
            <person name="Kalinowski J."/>
            <person name="Ruckert C."/>
        </authorList>
    </citation>
    <scope>NUCLEOTIDE SEQUENCE</scope>
    <source>
        <strain evidence="14">JCM 31311</strain>
    </source>
</reference>
<keyword evidence="4" id="KW-0963">Cytoplasm</keyword>
<dbReference type="PROSITE" id="PS50944">
    <property type="entry name" value="HTH_DTXR"/>
    <property type="match status" value="1"/>
</dbReference>
<evidence type="ECO:0000256" key="7">
    <source>
        <dbReference type="ARBA" id="ARBA00023015"/>
    </source>
</evidence>
<dbReference type="GO" id="GO:0005737">
    <property type="term" value="C:cytoplasm"/>
    <property type="evidence" value="ECO:0007669"/>
    <property type="project" value="UniProtKB-SubCell"/>
</dbReference>
<dbReference type="PANTHER" id="PTHR33238:SF11">
    <property type="entry name" value="TRANSCRIPTIONAL REGULATOR MNTR"/>
    <property type="match status" value="1"/>
</dbReference>
<keyword evidence="11" id="KW-0464">Manganese</keyword>
<comment type="caution">
    <text evidence="14">The sequence shown here is derived from an EMBL/GenBank/DDBJ whole genome shotgun (WGS) entry which is preliminary data.</text>
</comment>
<dbReference type="SUPFAM" id="SSF47979">
    <property type="entry name" value="Iron-dependent repressor protein, dimerization domain"/>
    <property type="match status" value="1"/>
</dbReference>
<comment type="subunit">
    <text evidence="3">Homodimer.</text>
</comment>
<dbReference type="PANTHER" id="PTHR33238">
    <property type="entry name" value="IRON (METAL) DEPENDENT REPRESSOR, DTXR FAMILY"/>
    <property type="match status" value="1"/>
</dbReference>
<evidence type="ECO:0000256" key="4">
    <source>
        <dbReference type="ARBA" id="ARBA00022490"/>
    </source>
</evidence>
<dbReference type="GO" id="GO:0003700">
    <property type="term" value="F:DNA-binding transcription factor activity"/>
    <property type="evidence" value="ECO:0007669"/>
    <property type="project" value="InterPro"/>
</dbReference>
<proteinExistence type="inferred from homology"/>
<comment type="similarity">
    <text evidence="2">Belongs to the DtxR/MntR family.</text>
</comment>
<dbReference type="InterPro" id="IPR022689">
    <property type="entry name" value="Iron_dep_repressor"/>
</dbReference>
<dbReference type="GO" id="GO:0046983">
    <property type="term" value="F:protein dimerization activity"/>
    <property type="evidence" value="ECO:0007669"/>
    <property type="project" value="InterPro"/>
</dbReference>
<keyword evidence="15" id="KW-1185">Reference proteome</keyword>
<evidence type="ECO:0000313" key="15">
    <source>
        <dbReference type="Proteomes" id="UP000603865"/>
    </source>
</evidence>
<dbReference type="Gene3D" id="2.30.30.90">
    <property type="match status" value="1"/>
</dbReference>
<evidence type="ECO:0000256" key="10">
    <source>
        <dbReference type="ARBA" id="ARBA00023163"/>
    </source>
</evidence>
<accession>A0A918CK33</accession>
<evidence type="ECO:0000259" key="13">
    <source>
        <dbReference type="PROSITE" id="PS50944"/>
    </source>
</evidence>
<evidence type="ECO:0000313" key="14">
    <source>
        <dbReference type="EMBL" id="GGR27233.1"/>
    </source>
</evidence>
<dbReference type="InterPro" id="IPR008988">
    <property type="entry name" value="Transcriptional_repressor_C"/>
</dbReference>
<evidence type="ECO:0000256" key="11">
    <source>
        <dbReference type="ARBA" id="ARBA00023211"/>
    </source>
</evidence>
<dbReference type="InterPro" id="IPR007167">
    <property type="entry name" value="Fe-transptr_FeoA-like"/>
</dbReference>
<evidence type="ECO:0000256" key="3">
    <source>
        <dbReference type="ARBA" id="ARBA00011738"/>
    </source>
</evidence>
<evidence type="ECO:0000256" key="12">
    <source>
        <dbReference type="ARBA" id="ARBA00032593"/>
    </source>
</evidence>
<keyword evidence="5" id="KW-0678">Repressor</keyword>
<feature type="domain" description="HTH dtxR-type" evidence="13">
    <location>
        <begin position="6"/>
        <end position="73"/>
    </location>
</feature>
<dbReference type="Gene3D" id="1.10.10.10">
    <property type="entry name" value="Winged helix-like DNA-binding domain superfamily/Winged helix DNA-binding domain"/>
    <property type="match status" value="1"/>
</dbReference>
<dbReference type="RefSeq" id="WP_189092592.1">
    <property type="nucleotide sequence ID" value="NZ_BMQL01000040.1"/>
</dbReference>
<dbReference type="SMART" id="SM00529">
    <property type="entry name" value="HTH_DTXR"/>
    <property type="match status" value="1"/>
</dbReference>
<evidence type="ECO:0000256" key="8">
    <source>
        <dbReference type="ARBA" id="ARBA00023125"/>
    </source>
</evidence>
<dbReference type="InterPro" id="IPR050536">
    <property type="entry name" value="DtxR_MntR_Metal-Reg"/>
</dbReference>
<dbReference type="AlphaFoldDB" id="A0A918CK33"/>
<keyword evidence="8 14" id="KW-0238">DNA-binding</keyword>
<keyword evidence="9" id="KW-0010">Activator</keyword>
<dbReference type="InterPro" id="IPR022687">
    <property type="entry name" value="HTH_DTXR"/>
</dbReference>